<dbReference type="PANTHER" id="PTHR16301:SF20">
    <property type="entry name" value="IMPACT FAMILY MEMBER YIGZ"/>
    <property type="match status" value="1"/>
</dbReference>
<dbReference type="Gene3D" id="3.30.230.30">
    <property type="entry name" value="Impact, N-terminal domain"/>
    <property type="match status" value="1"/>
</dbReference>
<evidence type="ECO:0000313" key="3">
    <source>
        <dbReference type="EMBL" id="MDN4474435.1"/>
    </source>
</evidence>
<dbReference type="RefSeq" id="WP_301130855.1">
    <property type="nucleotide sequence ID" value="NZ_JAUHPW010000001.1"/>
</dbReference>
<dbReference type="SUPFAM" id="SSF54980">
    <property type="entry name" value="EF-G C-terminal domain-like"/>
    <property type="match status" value="1"/>
</dbReference>
<dbReference type="PROSITE" id="PS00910">
    <property type="entry name" value="UPF0029"/>
    <property type="match status" value="1"/>
</dbReference>
<reference evidence="3" key="1">
    <citation type="submission" date="2023-06" db="EMBL/GenBank/DDBJ databases">
        <title>Sysu t00192.</title>
        <authorList>
            <person name="Gao L."/>
            <person name="Fang B.-Z."/>
            <person name="Li W.-J."/>
        </authorList>
    </citation>
    <scope>NUCLEOTIDE SEQUENCE</scope>
    <source>
        <strain evidence="3">SYSU T00192</strain>
    </source>
</reference>
<dbReference type="EMBL" id="JAUHPW010000001">
    <property type="protein sequence ID" value="MDN4474435.1"/>
    <property type="molecule type" value="Genomic_DNA"/>
</dbReference>
<keyword evidence="4" id="KW-1185">Reference proteome</keyword>
<dbReference type="InterPro" id="IPR001498">
    <property type="entry name" value="Impact_N"/>
</dbReference>
<dbReference type="InterPro" id="IPR020569">
    <property type="entry name" value="UPF0029_Impact_CS"/>
</dbReference>
<accession>A0ABT8G5M5</accession>
<dbReference type="InterPro" id="IPR036956">
    <property type="entry name" value="Impact_N_sf"/>
</dbReference>
<organism evidence="3 4">
    <name type="scientific">Demequina litoralis</name>
    <dbReference type="NCBI Taxonomy" id="3051660"/>
    <lineage>
        <taxon>Bacteria</taxon>
        <taxon>Bacillati</taxon>
        <taxon>Actinomycetota</taxon>
        <taxon>Actinomycetes</taxon>
        <taxon>Micrococcales</taxon>
        <taxon>Demequinaceae</taxon>
        <taxon>Demequina</taxon>
    </lineage>
</organism>
<proteinExistence type="inferred from homology"/>
<sequence>MTTGRLPSTIAAPVEHTLEIKRSVFLTHLAPVASVEEADAVIAAVRKLRWDARHHCTALVVGTRADRQRSNDDGEPAGTAGVPMLEVLRRREVTDVVAVVSRWFGGVLLGAGGLVRAYGNAVASALDDADVVGRALRTQVSMEVPHADAGRVLAFLHQWVGGHDAVLDPPTYGQAAVLSLWVPADQVPTLDADLAALTGGAVATHAGEIRVVDLPAR</sequence>
<evidence type="ECO:0000313" key="4">
    <source>
        <dbReference type="Proteomes" id="UP001172728"/>
    </source>
</evidence>
<dbReference type="Proteomes" id="UP001172728">
    <property type="component" value="Unassembled WGS sequence"/>
</dbReference>
<dbReference type="InterPro" id="IPR035647">
    <property type="entry name" value="EFG_III/V"/>
</dbReference>
<dbReference type="InterPro" id="IPR020568">
    <property type="entry name" value="Ribosomal_Su5_D2-typ_SF"/>
</dbReference>
<dbReference type="Pfam" id="PF01205">
    <property type="entry name" value="Impact_N"/>
    <property type="match status" value="1"/>
</dbReference>
<name>A0ABT8G5M5_9MICO</name>
<feature type="domain" description="Impact N-terminal" evidence="2">
    <location>
        <begin position="21"/>
        <end position="126"/>
    </location>
</feature>
<evidence type="ECO:0000259" key="2">
    <source>
        <dbReference type="Pfam" id="PF01205"/>
    </source>
</evidence>
<comment type="caution">
    <text evidence="3">The sequence shown here is derived from an EMBL/GenBank/DDBJ whole genome shotgun (WGS) entry which is preliminary data.</text>
</comment>
<comment type="similarity">
    <text evidence="1">Belongs to the IMPACT family.</text>
</comment>
<dbReference type="SUPFAM" id="SSF54211">
    <property type="entry name" value="Ribosomal protein S5 domain 2-like"/>
    <property type="match status" value="1"/>
</dbReference>
<dbReference type="PANTHER" id="PTHR16301">
    <property type="entry name" value="IMPACT-RELATED"/>
    <property type="match status" value="1"/>
</dbReference>
<dbReference type="InterPro" id="IPR023582">
    <property type="entry name" value="Impact"/>
</dbReference>
<gene>
    <name evidence="3" type="ORF">QQX09_01045</name>
</gene>
<evidence type="ECO:0000256" key="1">
    <source>
        <dbReference type="ARBA" id="ARBA00007665"/>
    </source>
</evidence>
<protein>
    <submittedName>
        <fullName evidence="3">YigZ family protein</fullName>
    </submittedName>
</protein>